<gene>
    <name evidence="2" type="ORF">A8L58_11985</name>
</gene>
<dbReference type="SUPFAM" id="SSF53067">
    <property type="entry name" value="Actin-like ATPase domain"/>
    <property type="match status" value="2"/>
</dbReference>
<dbReference type="PANTHER" id="PTHR43190:SF3">
    <property type="entry name" value="N-ACETYL-D-GLUCOSAMINE KINASE"/>
    <property type="match status" value="1"/>
</dbReference>
<dbReference type="Proteomes" id="UP000178666">
    <property type="component" value="Chromosome"/>
</dbReference>
<proteinExistence type="predicted"/>
<dbReference type="RefSeq" id="WP_071001127.1">
    <property type="nucleotide sequence ID" value="NZ_CP014352.1"/>
</dbReference>
<sequence length="303" mass="30400">MTVMGIDLGGTSTRSLLVDTTGRPLGRGQAGGANLRSAVGGVAAAARAVAEAASQAVESADGRRPEMIVVGASGAGAARHDEVAAAMSEALAPICPRIRVENDLATAFRSVSTSPDGYLLLSGTGAVAARFAGGAVAARADGLGWILGDVGSGLWIGWQGLRAAAAHLDGRGPSTVLSERLVRALEVEAVTGDPAQDLVRRVDDLVPARMAALAPLVLDAARADAVSLDEVSAGICREAASGLVTSLRAVTEEGPGAVVLAGGVLAHDTIVRELVTAELDGWPVLTASDPVLGAVRIAREAIS</sequence>
<organism evidence="2 3">
    <name type="scientific">Acidipropionibacterium acidipropionici</name>
    <dbReference type="NCBI Taxonomy" id="1748"/>
    <lineage>
        <taxon>Bacteria</taxon>
        <taxon>Bacillati</taxon>
        <taxon>Actinomycetota</taxon>
        <taxon>Actinomycetes</taxon>
        <taxon>Propionibacteriales</taxon>
        <taxon>Propionibacteriaceae</taxon>
        <taxon>Acidipropionibacterium</taxon>
    </lineage>
</organism>
<name>A0A1D9L7Q6_9ACTN</name>
<feature type="domain" description="ATPase BadF/BadG/BcrA/BcrD type" evidence="1">
    <location>
        <begin position="5"/>
        <end position="298"/>
    </location>
</feature>
<accession>A0A1D9L7Q6</accession>
<reference evidence="2 3" key="1">
    <citation type="journal article" date="2016" name="Plant Dis.">
        <title>Improved production of propionic acid using genome shuffling.</title>
        <authorList>
            <person name="Luna-Flores C.H."/>
            <person name="Palfreyman R.W."/>
            <person name="Kromer J.O."/>
            <person name="Nielsen L.K."/>
            <person name="Marcellin E."/>
        </authorList>
    </citation>
    <scope>NUCLEOTIDE SEQUENCE [LARGE SCALE GENOMIC DNA]</scope>
    <source>
        <strain evidence="2 3">F3E8</strain>
    </source>
</reference>
<dbReference type="PANTHER" id="PTHR43190">
    <property type="entry name" value="N-ACETYL-D-GLUCOSAMINE KINASE"/>
    <property type="match status" value="1"/>
</dbReference>
<dbReference type="EMBL" id="CP015970">
    <property type="protein sequence ID" value="AOZ47282.1"/>
    <property type="molecule type" value="Genomic_DNA"/>
</dbReference>
<dbReference type="InterPro" id="IPR043129">
    <property type="entry name" value="ATPase_NBD"/>
</dbReference>
<evidence type="ECO:0000313" key="3">
    <source>
        <dbReference type="Proteomes" id="UP000178666"/>
    </source>
</evidence>
<evidence type="ECO:0000313" key="2">
    <source>
        <dbReference type="EMBL" id="AOZ47282.1"/>
    </source>
</evidence>
<dbReference type="InterPro" id="IPR002731">
    <property type="entry name" value="ATPase_BadF"/>
</dbReference>
<dbReference type="Pfam" id="PF01869">
    <property type="entry name" value="BcrAD_BadFG"/>
    <property type="match status" value="1"/>
</dbReference>
<keyword evidence="3" id="KW-1185">Reference proteome</keyword>
<protein>
    <recommendedName>
        <fullName evidence="1">ATPase BadF/BadG/BcrA/BcrD type domain-containing protein</fullName>
    </recommendedName>
</protein>
<dbReference type="InterPro" id="IPR052519">
    <property type="entry name" value="Euk-type_GlcNAc_Kinase"/>
</dbReference>
<dbReference type="Gene3D" id="3.30.420.40">
    <property type="match status" value="2"/>
</dbReference>
<evidence type="ECO:0000259" key="1">
    <source>
        <dbReference type="Pfam" id="PF01869"/>
    </source>
</evidence>